<sequence length="231" mass="25714">MKKLLSAIVLLCLTLTATAQDINKKDAGGQRHGLWKGVYEDTKLPRYEGTFNHGKETGVFKFFENTKGSPVVATKDFSAGNGSCYTVFFDAKGAKTAEGREVNKVREGEWKFYQEGGALLSLENYTGGKLTGTKKVFYPGTILAEETVYVNGVKEGPYRRYTEKGVVIEEAQYKNDEFHGPVIYRNPGNQVIVKGQFKNGKKAGIWQYFEKGKLVKEVDMSAKRVPAKKAN</sequence>
<dbReference type="InterPro" id="IPR011652">
    <property type="entry name" value="MORN_2"/>
</dbReference>
<evidence type="ECO:0008006" key="4">
    <source>
        <dbReference type="Google" id="ProtNLM"/>
    </source>
</evidence>
<protein>
    <recommendedName>
        <fullName evidence="4">Preprotein translocase YidC</fullName>
    </recommendedName>
</protein>
<keyword evidence="1" id="KW-0732">Signal</keyword>
<evidence type="ECO:0000256" key="1">
    <source>
        <dbReference type="SAM" id="SignalP"/>
    </source>
</evidence>
<dbReference type="AlphaFoldDB" id="A0A255YSV4"/>
<dbReference type="EMBL" id="NOXV01000303">
    <property type="protein sequence ID" value="OYQ32259.1"/>
    <property type="molecule type" value="Genomic_DNA"/>
</dbReference>
<feature type="chain" id="PRO_5013146629" description="Preprotein translocase YidC" evidence="1">
    <location>
        <begin position="20"/>
        <end position="231"/>
    </location>
</feature>
<gene>
    <name evidence="2" type="ORF">CHU92_14330</name>
</gene>
<dbReference type="OrthoDB" id="9785122at2"/>
<reference evidence="2 3" key="1">
    <citation type="submission" date="2017-07" db="EMBL/GenBank/DDBJ databases">
        <title>Flavobacterium cyanobacteriorum sp. nov., isolated from cyanobacterial aggregates in a eutrophic lake.</title>
        <authorList>
            <person name="Cai H."/>
        </authorList>
    </citation>
    <scope>NUCLEOTIDE SEQUENCE [LARGE SCALE GENOMIC DNA]</scope>
    <source>
        <strain evidence="2 3">TH021</strain>
    </source>
</reference>
<keyword evidence="3" id="KW-1185">Reference proteome</keyword>
<dbReference type="Proteomes" id="UP000216605">
    <property type="component" value="Unassembled WGS sequence"/>
</dbReference>
<comment type="caution">
    <text evidence="2">The sequence shown here is derived from an EMBL/GenBank/DDBJ whole genome shotgun (WGS) entry which is preliminary data.</text>
</comment>
<name>A0A255YSV4_9FLAO</name>
<organism evidence="2 3">
    <name type="scientific">Flavobacterium cyanobacteriorum</name>
    <dbReference type="NCBI Taxonomy" id="2022802"/>
    <lineage>
        <taxon>Bacteria</taxon>
        <taxon>Pseudomonadati</taxon>
        <taxon>Bacteroidota</taxon>
        <taxon>Flavobacteriia</taxon>
        <taxon>Flavobacteriales</taxon>
        <taxon>Flavobacteriaceae</taxon>
        <taxon>Flavobacterium</taxon>
    </lineage>
</organism>
<feature type="signal peptide" evidence="1">
    <location>
        <begin position="1"/>
        <end position="19"/>
    </location>
</feature>
<evidence type="ECO:0000313" key="2">
    <source>
        <dbReference type="EMBL" id="OYQ32259.1"/>
    </source>
</evidence>
<dbReference type="SUPFAM" id="SSF82185">
    <property type="entry name" value="Histone H3 K4-specific methyltransferase SET7/9 N-terminal domain"/>
    <property type="match status" value="1"/>
</dbReference>
<accession>A0A255YSV4</accession>
<dbReference type="Pfam" id="PF07661">
    <property type="entry name" value="MORN_2"/>
    <property type="match status" value="2"/>
</dbReference>
<dbReference type="RefSeq" id="WP_094416751.1">
    <property type="nucleotide sequence ID" value="NZ_NOXV01000303.1"/>
</dbReference>
<dbReference type="Gene3D" id="2.20.110.10">
    <property type="entry name" value="Histone H3 K4-specific methyltransferase SET7/9 N-terminal domain"/>
    <property type="match status" value="2"/>
</dbReference>
<evidence type="ECO:0000313" key="3">
    <source>
        <dbReference type="Proteomes" id="UP000216605"/>
    </source>
</evidence>
<proteinExistence type="predicted"/>